<dbReference type="AlphaFoldDB" id="A0A8J6Q2J7"/>
<dbReference type="CDD" id="cd03677">
    <property type="entry name" value="MM_CoA_mutase_beta"/>
    <property type="match status" value="1"/>
</dbReference>
<protein>
    <submittedName>
        <fullName evidence="2">Methylmalonyl-CoA mutase subunit beta</fullName>
    </submittedName>
</protein>
<name>A0A8J6Q2J7_9FLAO</name>
<dbReference type="GO" id="GO:0031419">
    <property type="term" value="F:cobalamin binding"/>
    <property type="evidence" value="ECO:0007669"/>
    <property type="project" value="InterPro"/>
</dbReference>
<sequence length="456" mass="52282">MSNALFSEFDPVSDKQWKQKIQFELDGADYQSLVWHSNDDISVKPFYTANDINDRMVIPKTRSTKWRICETVFVNDVVKANRKALKSIKQGAESLLFIIPNKEHDINRLLENLDNEGLELHFDLHFLNEDFVKTLLNSATKSKIYVHTDCVGKLAKTGNWFNNMNSDIDNFKSIVKNTKTISVNCSLYQNAGANMVQQLAYSLAHATEYLNFLDAEISKESKQNIQIIFNISIGSNYFFEIAKLRALRILYASLASEFQMNATCKIVAIPSKRNKTVYDYNTNLLRTTTECMSAIIGGSDTICNLPFDTVFHKTNAFSQRISKNQLLILKHESYFDKVDNPADGAYYIESLTQQLAEKALNLFKDIETNGGFLKQLKAGTIQRKIKESAQKEQSQFDTGDEILIGINKYPNLEERVKSEIELFPFVKKQQRKTLVEPIIEKRLAEKLEQKRLNNEN</sequence>
<dbReference type="InterPro" id="IPR016176">
    <property type="entry name" value="Cbl-dep_enz_cat"/>
</dbReference>
<dbReference type="SUPFAM" id="SSF51703">
    <property type="entry name" value="Cobalamin (vitamin B12)-dependent enzymes"/>
    <property type="match status" value="1"/>
</dbReference>
<feature type="domain" description="Methylmalonyl-CoA mutase alpha/beta chain catalytic" evidence="1">
    <location>
        <begin position="173"/>
        <end position="445"/>
    </location>
</feature>
<gene>
    <name evidence="2" type="ORF">ICJ83_08785</name>
</gene>
<comment type="caution">
    <text evidence="2">The sequence shown here is derived from an EMBL/GenBank/DDBJ whole genome shotgun (WGS) entry which is preliminary data.</text>
</comment>
<evidence type="ECO:0000313" key="2">
    <source>
        <dbReference type="EMBL" id="MBD0832226.1"/>
    </source>
</evidence>
<dbReference type="Proteomes" id="UP000600588">
    <property type="component" value="Unassembled WGS sequence"/>
</dbReference>
<dbReference type="Pfam" id="PF01642">
    <property type="entry name" value="MM_CoA_mutase"/>
    <property type="match status" value="1"/>
</dbReference>
<evidence type="ECO:0000313" key="3">
    <source>
        <dbReference type="Proteomes" id="UP000600588"/>
    </source>
</evidence>
<accession>A0A8J6Q2J7</accession>
<dbReference type="GO" id="GO:0016866">
    <property type="term" value="F:intramolecular transferase activity"/>
    <property type="evidence" value="ECO:0007669"/>
    <property type="project" value="InterPro"/>
</dbReference>
<keyword evidence="3" id="KW-1185">Reference proteome</keyword>
<organism evidence="2 3">
    <name type="scientific">Aestuariibaculum sediminum</name>
    <dbReference type="NCBI Taxonomy" id="2770637"/>
    <lineage>
        <taxon>Bacteria</taxon>
        <taxon>Pseudomonadati</taxon>
        <taxon>Bacteroidota</taxon>
        <taxon>Flavobacteriia</taxon>
        <taxon>Flavobacteriales</taxon>
        <taxon>Flavobacteriaceae</taxon>
    </lineage>
</organism>
<dbReference type="Gene3D" id="3.20.20.240">
    <property type="entry name" value="Methylmalonyl-CoA mutase"/>
    <property type="match status" value="1"/>
</dbReference>
<dbReference type="EMBL" id="JACVXB010000003">
    <property type="protein sequence ID" value="MBD0832226.1"/>
    <property type="molecule type" value="Genomic_DNA"/>
</dbReference>
<reference evidence="2 3" key="1">
    <citation type="submission" date="2020-09" db="EMBL/GenBank/DDBJ databases">
        <title>TT11 complete genome.</title>
        <authorList>
            <person name="Wu Z."/>
        </authorList>
    </citation>
    <scope>NUCLEOTIDE SEQUENCE [LARGE SCALE GENOMIC DNA]</scope>
    <source>
        <strain evidence="2 3">TT11</strain>
    </source>
</reference>
<dbReference type="PANTHER" id="PTHR48101:SF1">
    <property type="entry name" value="METHYLMALONYL-COA MUTASE, LARGE SUBUNIT"/>
    <property type="match status" value="1"/>
</dbReference>
<evidence type="ECO:0000259" key="1">
    <source>
        <dbReference type="Pfam" id="PF01642"/>
    </source>
</evidence>
<dbReference type="InterPro" id="IPR006099">
    <property type="entry name" value="MeMalonylCoA_mutase_a/b_cat"/>
</dbReference>
<proteinExistence type="predicted"/>
<dbReference type="PANTHER" id="PTHR48101">
    <property type="entry name" value="METHYLMALONYL-COA MUTASE, MITOCHONDRIAL-RELATED"/>
    <property type="match status" value="1"/>
</dbReference>
<dbReference type="RefSeq" id="WP_188230012.1">
    <property type="nucleotide sequence ID" value="NZ_JACVXB010000003.1"/>
</dbReference>